<evidence type="ECO:0000313" key="9">
    <source>
        <dbReference type="EMBL" id="NKX94169.1"/>
    </source>
</evidence>
<dbReference type="InterPro" id="IPR004090">
    <property type="entry name" value="Chemotax_Me-accpt_rcpt"/>
</dbReference>
<dbReference type="Proteomes" id="UP000774283">
    <property type="component" value="Unassembled WGS sequence"/>
</dbReference>
<feature type="transmembrane region" description="Helical" evidence="6">
    <location>
        <begin position="174"/>
        <end position="195"/>
    </location>
</feature>
<dbReference type="GO" id="GO:0007165">
    <property type="term" value="P:signal transduction"/>
    <property type="evidence" value="ECO:0007669"/>
    <property type="project" value="UniProtKB-KW"/>
</dbReference>
<organism evidence="9 10">
    <name type="scientific">Sanguibacter hominis ATCC BAA-789</name>
    <dbReference type="NCBI Taxonomy" id="1312740"/>
    <lineage>
        <taxon>Bacteria</taxon>
        <taxon>Bacillati</taxon>
        <taxon>Actinomycetota</taxon>
        <taxon>Actinomycetes</taxon>
        <taxon>Micrococcales</taxon>
        <taxon>Sanguibacteraceae</taxon>
        <taxon>Sanguibacter</taxon>
    </lineage>
</organism>
<protein>
    <submittedName>
        <fullName evidence="9">Methyl-accepting chemotaxis protein</fullName>
    </submittedName>
</protein>
<accession>A0A9X5FGP8</accession>
<dbReference type="PROSITE" id="PS50111">
    <property type="entry name" value="CHEMOTAXIS_TRANSDUC_2"/>
    <property type="match status" value="1"/>
</dbReference>
<sequence>MGLATLVVTAFSAIAMGTLNRSTTNVSESSATLNEALLDVNNSIWVARSGGLNIGAVMPVDRTRLALEIKDSAVAADDALIRLDTAFRETTGAPSEHLEELNAVWVKYRTILTEQLIPSAVSNNVLVYQSLASGAAQTTGGEVTDTLSLINVEVAAASADIADDASAQAQATTLVLIAIALVGIVGSLLFAVRLVRSIRRPLSQMQGSLEALAEGDLTATTGVAGNDEIGRMAAALTSAQTSLSSTLAQVSTSAATVSDASQELASSRVRLSDGADSTSEQAQVVAAAAEQVTRNIEAMAAGAEEMGASIREIARNAQEAAGVATQATDKAQATTETVTRLGESSQAIGEVVRTITHIAGQTNLLALNATIEAARAGEAGKGFAVVASEVKDLAQETARATEDIANRIESIQADTASAVAAIAEISEVIATINGYQLTIASAVEEQTATTTEMSRAAAEAASGSGDIAVSITGVATAATTTTEVVDLVGTAVDDLARLSEELRQQVAAFTY</sequence>
<evidence type="ECO:0000256" key="6">
    <source>
        <dbReference type="SAM" id="Phobius"/>
    </source>
</evidence>
<dbReference type="InterPro" id="IPR004089">
    <property type="entry name" value="MCPsignal_dom"/>
</dbReference>
<evidence type="ECO:0000259" key="8">
    <source>
        <dbReference type="PROSITE" id="PS50885"/>
    </source>
</evidence>
<evidence type="ECO:0000259" key="7">
    <source>
        <dbReference type="PROSITE" id="PS50111"/>
    </source>
</evidence>
<proteinExistence type="inferred from homology"/>
<dbReference type="PRINTS" id="PR00260">
    <property type="entry name" value="CHEMTRNSDUCR"/>
</dbReference>
<keyword evidence="2 6" id="KW-1133">Transmembrane helix</keyword>
<name>A0A9X5FGP8_9MICO</name>
<dbReference type="InterPro" id="IPR003660">
    <property type="entry name" value="HAMP_dom"/>
</dbReference>
<dbReference type="SMART" id="SM00304">
    <property type="entry name" value="HAMP"/>
    <property type="match status" value="1"/>
</dbReference>
<feature type="domain" description="HAMP" evidence="8">
    <location>
        <begin position="196"/>
        <end position="248"/>
    </location>
</feature>
<dbReference type="GO" id="GO:0016020">
    <property type="term" value="C:membrane"/>
    <property type="evidence" value="ECO:0007669"/>
    <property type="project" value="InterPro"/>
</dbReference>
<dbReference type="CDD" id="cd06225">
    <property type="entry name" value="HAMP"/>
    <property type="match status" value="1"/>
</dbReference>
<dbReference type="PANTHER" id="PTHR32089:SF112">
    <property type="entry name" value="LYSOZYME-LIKE PROTEIN-RELATED"/>
    <property type="match status" value="1"/>
</dbReference>
<dbReference type="SUPFAM" id="SSF58104">
    <property type="entry name" value="Methyl-accepting chemotaxis protein (MCP) signaling domain"/>
    <property type="match status" value="1"/>
</dbReference>
<evidence type="ECO:0000256" key="2">
    <source>
        <dbReference type="ARBA" id="ARBA00022989"/>
    </source>
</evidence>
<dbReference type="SMART" id="SM00283">
    <property type="entry name" value="MA"/>
    <property type="match status" value="1"/>
</dbReference>
<dbReference type="PROSITE" id="PS50885">
    <property type="entry name" value="HAMP"/>
    <property type="match status" value="1"/>
</dbReference>
<dbReference type="Pfam" id="PF00672">
    <property type="entry name" value="HAMP"/>
    <property type="match status" value="1"/>
</dbReference>
<dbReference type="EMBL" id="JAAXOW010000005">
    <property type="protein sequence ID" value="NKX94169.1"/>
    <property type="molecule type" value="Genomic_DNA"/>
</dbReference>
<evidence type="ECO:0000256" key="1">
    <source>
        <dbReference type="ARBA" id="ARBA00022692"/>
    </source>
</evidence>
<feature type="domain" description="Methyl-accepting transducer" evidence="7">
    <location>
        <begin position="253"/>
        <end position="496"/>
    </location>
</feature>
<comment type="similarity">
    <text evidence="4">Belongs to the methyl-accepting chemotaxis (MCP) protein family.</text>
</comment>
<keyword evidence="1 6" id="KW-0812">Transmembrane</keyword>
<comment type="caution">
    <text evidence="9">The sequence shown here is derived from an EMBL/GenBank/DDBJ whole genome shotgun (WGS) entry which is preliminary data.</text>
</comment>
<evidence type="ECO:0000256" key="3">
    <source>
        <dbReference type="ARBA" id="ARBA00023224"/>
    </source>
</evidence>
<evidence type="ECO:0000256" key="5">
    <source>
        <dbReference type="PROSITE-ProRule" id="PRU00284"/>
    </source>
</evidence>
<dbReference type="Pfam" id="PF00015">
    <property type="entry name" value="MCPsignal"/>
    <property type="match status" value="1"/>
</dbReference>
<keyword evidence="10" id="KW-1185">Reference proteome</keyword>
<dbReference type="GO" id="GO:0004888">
    <property type="term" value="F:transmembrane signaling receptor activity"/>
    <property type="evidence" value="ECO:0007669"/>
    <property type="project" value="InterPro"/>
</dbReference>
<keyword evidence="3 5" id="KW-0807">Transducer</keyword>
<dbReference type="Gene3D" id="1.10.287.950">
    <property type="entry name" value="Methyl-accepting chemotaxis protein"/>
    <property type="match status" value="1"/>
</dbReference>
<dbReference type="PANTHER" id="PTHR32089">
    <property type="entry name" value="METHYL-ACCEPTING CHEMOTAXIS PROTEIN MCPB"/>
    <property type="match status" value="1"/>
</dbReference>
<dbReference type="GO" id="GO:0006935">
    <property type="term" value="P:chemotaxis"/>
    <property type="evidence" value="ECO:0007669"/>
    <property type="project" value="InterPro"/>
</dbReference>
<reference evidence="9 10" key="1">
    <citation type="submission" date="2020-04" db="EMBL/GenBank/DDBJ databases">
        <title>MicrobeNet Type strains.</title>
        <authorList>
            <person name="Nicholson A.C."/>
        </authorList>
    </citation>
    <scope>NUCLEOTIDE SEQUENCE [LARGE SCALE GENOMIC DNA]</scope>
    <source>
        <strain evidence="9 10">ATCC BAA-789</strain>
    </source>
</reference>
<evidence type="ECO:0000256" key="4">
    <source>
        <dbReference type="ARBA" id="ARBA00029447"/>
    </source>
</evidence>
<dbReference type="AlphaFoldDB" id="A0A9X5FGP8"/>
<keyword evidence="6" id="KW-0472">Membrane</keyword>
<gene>
    <name evidence="9" type="ORF">HF995_12970</name>
</gene>
<evidence type="ECO:0000313" key="10">
    <source>
        <dbReference type="Proteomes" id="UP000774283"/>
    </source>
</evidence>